<evidence type="ECO:0000259" key="6">
    <source>
        <dbReference type="PROSITE" id="PS50893"/>
    </source>
</evidence>
<dbReference type="InterPro" id="IPR003439">
    <property type="entry name" value="ABC_transporter-like_ATP-bd"/>
</dbReference>
<evidence type="ECO:0000256" key="4">
    <source>
        <dbReference type="ARBA" id="ARBA00022741"/>
    </source>
</evidence>
<evidence type="ECO:0000256" key="3">
    <source>
        <dbReference type="ARBA" id="ARBA00022458"/>
    </source>
</evidence>
<keyword evidence="5 7" id="KW-0067">ATP-binding</keyword>
<dbReference type="PANTHER" id="PTHR42711">
    <property type="entry name" value="ABC TRANSPORTER ATP-BINDING PROTEIN"/>
    <property type="match status" value="1"/>
</dbReference>
<dbReference type="Pfam" id="PF00005">
    <property type="entry name" value="ABC_tran"/>
    <property type="match status" value="1"/>
</dbReference>
<organism evidence="7 8">
    <name type="scientific">Beggiatoa leptomitoformis</name>
    <dbReference type="NCBI Taxonomy" id="288004"/>
    <lineage>
        <taxon>Bacteria</taxon>
        <taxon>Pseudomonadati</taxon>
        <taxon>Pseudomonadota</taxon>
        <taxon>Gammaproteobacteria</taxon>
        <taxon>Thiotrichales</taxon>
        <taxon>Thiotrichaceae</taxon>
        <taxon>Beggiatoa</taxon>
    </lineage>
</organism>
<dbReference type="GO" id="GO:0016887">
    <property type="term" value="F:ATP hydrolysis activity"/>
    <property type="evidence" value="ECO:0007669"/>
    <property type="project" value="InterPro"/>
</dbReference>
<dbReference type="InterPro" id="IPR022467">
    <property type="entry name" value="ABC_transprt_ATP-bd_su_PQQ"/>
</dbReference>
<dbReference type="NCBIfam" id="TIGR03864">
    <property type="entry name" value="PQQ_ABC_ATP"/>
    <property type="match status" value="1"/>
</dbReference>
<evidence type="ECO:0000256" key="1">
    <source>
        <dbReference type="ARBA" id="ARBA00005417"/>
    </source>
</evidence>
<dbReference type="Proteomes" id="UP000234271">
    <property type="component" value="Chromosome"/>
</dbReference>
<evidence type="ECO:0000313" key="7">
    <source>
        <dbReference type="EMBL" id="AUI67571.1"/>
    </source>
</evidence>
<dbReference type="GO" id="GO:0005524">
    <property type="term" value="F:ATP binding"/>
    <property type="evidence" value="ECO:0007669"/>
    <property type="project" value="UniProtKB-KW"/>
</dbReference>
<keyword evidence="3" id="KW-0536">Nodulation</keyword>
<dbReference type="InterPro" id="IPR050763">
    <property type="entry name" value="ABC_transporter_ATP-binding"/>
</dbReference>
<dbReference type="InterPro" id="IPR003593">
    <property type="entry name" value="AAA+_ATPase"/>
</dbReference>
<name>A0A2N9YAU3_9GAMM</name>
<dbReference type="SUPFAM" id="SSF52540">
    <property type="entry name" value="P-loop containing nucleoside triphosphate hydrolases"/>
    <property type="match status" value="1"/>
</dbReference>
<dbReference type="STRING" id="288004.AL038_04100"/>
<keyword evidence="4" id="KW-0547">Nucleotide-binding</keyword>
<protein>
    <submittedName>
        <fullName evidence="7">ATP-binding cassette domain-containing protein</fullName>
    </submittedName>
</protein>
<dbReference type="RefSeq" id="WP_062149416.1">
    <property type="nucleotide sequence ID" value="NZ_CP012373.2"/>
</dbReference>
<dbReference type="Gene3D" id="3.40.50.300">
    <property type="entry name" value="P-loop containing nucleotide triphosphate hydrolases"/>
    <property type="match status" value="1"/>
</dbReference>
<dbReference type="PROSITE" id="PS00211">
    <property type="entry name" value="ABC_TRANSPORTER_1"/>
    <property type="match status" value="1"/>
</dbReference>
<dbReference type="InterPro" id="IPR017871">
    <property type="entry name" value="ABC_transporter-like_CS"/>
</dbReference>
<comment type="similarity">
    <text evidence="1">Belongs to the ABC transporter superfamily.</text>
</comment>
<proteinExistence type="inferred from homology"/>
<dbReference type="PANTHER" id="PTHR42711:SF5">
    <property type="entry name" value="ABC TRANSPORTER ATP-BINDING PROTEIN NATA"/>
    <property type="match status" value="1"/>
</dbReference>
<keyword evidence="2" id="KW-0813">Transport</keyword>
<dbReference type="KEGG" id="blep:AL038_04100"/>
<dbReference type="AlphaFoldDB" id="A0A2N9YAU3"/>
<gene>
    <name evidence="7" type="ORF">BLE401_01910</name>
</gene>
<feature type="domain" description="ABC transporter" evidence="6">
    <location>
        <begin position="14"/>
        <end position="243"/>
    </location>
</feature>
<sequence length="253" mass="27054">MSLASLPVSTDPVLRVENVAKSYGTLKALDDVSLTLKAGEFVALLGLNGAGKSTLFQLLSGLFAADAGQIVISGHDISQSAIPALAGMGIVFQQPTLDLSMSVYANLIFHARLHGMGSATKPRIQAELNRLGLSEQTKTTCIKLSGGNRRKVELARALLHEPRLLLMDEATVGLDPASRKGLVDYVHQLCRERGMGVLWATHLVDEVEDVERVIILHKGKVLATGTPADLLQQTGKIRLADAFLELTATPKSS</sequence>
<dbReference type="OrthoDB" id="5560252at2"/>
<accession>A0A2N9YAU3</accession>
<dbReference type="PROSITE" id="PS50893">
    <property type="entry name" value="ABC_TRANSPORTER_2"/>
    <property type="match status" value="1"/>
</dbReference>
<evidence type="ECO:0000256" key="5">
    <source>
        <dbReference type="ARBA" id="ARBA00022840"/>
    </source>
</evidence>
<keyword evidence="8" id="KW-1185">Reference proteome</keyword>
<reference evidence="8" key="1">
    <citation type="submission" date="2016-12" db="EMBL/GenBank/DDBJ databases">
        <title>Complete Genome Sequence of Beggiatoa leptomitiformis D-401.</title>
        <authorList>
            <person name="Fomenkov A."/>
            <person name="Vincze T."/>
            <person name="Grabovich M."/>
            <person name="Anton B.P."/>
            <person name="Dubinina G."/>
            <person name="Orlova M."/>
            <person name="Belousova E."/>
            <person name="Roberts R.J."/>
        </authorList>
    </citation>
    <scope>NUCLEOTIDE SEQUENCE [LARGE SCALE GENOMIC DNA]</scope>
    <source>
        <strain evidence="8">D-401</strain>
    </source>
</reference>
<dbReference type="EMBL" id="CP018889">
    <property type="protein sequence ID" value="AUI67571.1"/>
    <property type="molecule type" value="Genomic_DNA"/>
</dbReference>
<evidence type="ECO:0000313" key="8">
    <source>
        <dbReference type="Proteomes" id="UP000234271"/>
    </source>
</evidence>
<evidence type="ECO:0000256" key="2">
    <source>
        <dbReference type="ARBA" id="ARBA00022448"/>
    </source>
</evidence>
<dbReference type="InterPro" id="IPR027417">
    <property type="entry name" value="P-loop_NTPase"/>
</dbReference>
<dbReference type="SMART" id="SM00382">
    <property type="entry name" value="AAA"/>
    <property type="match status" value="1"/>
</dbReference>